<dbReference type="PROSITE" id="PS51206">
    <property type="entry name" value="SF3_HELICASE_1"/>
    <property type="match status" value="1"/>
</dbReference>
<evidence type="ECO:0000259" key="3">
    <source>
        <dbReference type="PROSITE" id="PS51206"/>
    </source>
</evidence>
<evidence type="ECO:0000256" key="1">
    <source>
        <dbReference type="ARBA" id="ARBA00022741"/>
    </source>
</evidence>
<dbReference type="AlphaFoldDB" id="A0A930KZA7"/>
<dbReference type="Pfam" id="PF19263">
    <property type="entry name" value="DUF5906"/>
    <property type="match status" value="1"/>
</dbReference>
<evidence type="ECO:0000256" key="2">
    <source>
        <dbReference type="ARBA" id="ARBA00022840"/>
    </source>
</evidence>
<dbReference type="EMBL" id="JABZXL010000026">
    <property type="protein sequence ID" value="MBF1659768.1"/>
    <property type="molecule type" value="Genomic_DNA"/>
</dbReference>
<dbReference type="Gene3D" id="3.40.50.300">
    <property type="entry name" value="P-loop containing nucleotide triphosphate hydrolases"/>
    <property type="match status" value="1"/>
</dbReference>
<protein>
    <recommendedName>
        <fullName evidence="3">SF3 helicase domain-containing protein</fullName>
    </recommendedName>
</protein>
<keyword evidence="1" id="KW-0547">Nucleotide-binding</keyword>
<dbReference type="InterPro" id="IPR014015">
    <property type="entry name" value="Helicase_SF3_DNA-vir"/>
</dbReference>
<evidence type="ECO:0000313" key="4">
    <source>
        <dbReference type="EMBL" id="MBF1659768.1"/>
    </source>
</evidence>
<dbReference type="InterPro" id="IPR043502">
    <property type="entry name" value="DNA/RNA_pol_sf"/>
</dbReference>
<dbReference type="InterPro" id="IPR012337">
    <property type="entry name" value="RNaseH-like_sf"/>
</dbReference>
<proteinExistence type="predicted"/>
<dbReference type="GO" id="GO:0005524">
    <property type="term" value="F:ATP binding"/>
    <property type="evidence" value="ECO:0007669"/>
    <property type="project" value="UniProtKB-KW"/>
</dbReference>
<dbReference type="SUPFAM" id="SSF52540">
    <property type="entry name" value="P-loop containing nucleoside triphosphate hydrolases"/>
    <property type="match status" value="1"/>
</dbReference>
<dbReference type="InterPro" id="IPR045455">
    <property type="entry name" value="NrS-1_pol-like_helicase"/>
</dbReference>
<dbReference type="SUPFAM" id="SSF56672">
    <property type="entry name" value="DNA/RNA polymerases"/>
    <property type="match status" value="1"/>
</dbReference>
<sequence length="1249" mass="142088">MDFFKVCHREKQKNVGGERQTVVEVFPSFSVLPSQDLMVRGKEFFAIWDPDTGFWSTDEYRARELIDQELWAYRDGLDLDEDIPVTVHTLQNFSSQAWSGWRRYLSSLPDNFHDLDGELTWASDKRERSKFATRALPYSVEPGETPSYNTLVQKLYLPEEREKFEWAIGAILAGEARDIQKFLVFYGQAGTGKSTIIGLIEKLFEGYTTTFEAKALGANGNAFAAEVFKNNPLVGIQHDGDLSRIEDNTKLNSIVGHDIMSLNEKYKAPRDIRLRAFLFMGTNRPVKITDAKSGIIRRLIDVHPTGRRLSVAEYHQAVARLPFELGAVAAHCLEVYRRLGKDYYSEYVPMAMIEQTDPFFDFVRSYSDQFVAADEGVTLKQAYDWYKEYVDETGLQFKTPRYRFQEELKEYFNDYQERAANRGDNRRCVYVDFRLDKLERNKPNVVAGKPKLVLESRKSGLSDVCGLAPAQYAGSAGTPARRWDEVTTKLIDLDERELHYLIPADNHIVIDFDLRDETGEKNRDMNLEAAAEWPATYAEFSQGGNGVHLHYIYHGDVNKLSRDYAPGIEVKVFTGKASLRRRFTFSNGLPISPISSGLPERKQRVIRTEVVHSEKTLRSTIEKALRREVHANTKPTIDFIKKVLTTARSTGIEYDLSDLEPAVISFAASSTNHAHACMAQAMNFPYTSEHEEPPNADGADPIVFFDVEVFPNLFIVCWEREDSDQAVQMINPTPQEIEPLLRMKLVGFNNRKYDNHVLYARYLGYDNERLYRLSQRIVSNERSGYFREAYNLSYSDIYDFSSVKQSLKRFELDLGVHHLELGLPWDEPVPEELWPKVASYCVNDVKATKAVFHARAADFKARKILAALSGLSVNDPTAKHAAKILFEGDRNAVEKFVYTDLSKQFPGYKYSFGKSTYRGITTGEGGLVLADPGVYFDVEVFDIASMHPTSIEKLNLFGPYTKNYIAIKEARLAIKHGDLQKARGMLNGALVPFLDGTPEELDDLAYALKIIINIVYGLTAAHFENPFRDPRNQDNIVAKRGALFMVDLVKALEERGVHVLHVKTDSIKVAKPSQETRDFIYEFGRRYGYEFEVEDKYERICLVNDAVYIARDYEGQWHATGAQFAEPYVFKTLFSKEPLTFEDLILKKTVTTSIWMDTGTEEAPDRRYIGRSGAFIPVTEGGGTLWREKDGKYSALGGTKGYRFVEAETMKEAALDGPIDYTYYRAMSDKARSAIEKCSDGTAFLEAGD</sequence>
<comment type="caution">
    <text evidence="4">The sequence shown here is derived from an EMBL/GenBank/DDBJ whole genome shotgun (WGS) entry which is preliminary data.</text>
</comment>
<evidence type="ECO:0000313" key="5">
    <source>
        <dbReference type="Proteomes" id="UP000713964"/>
    </source>
</evidence>
<feature type="domain" description="SF3 helicase" evidence="3">
    <location>
        <begin position="159"/>
        <end position="375"/>
    </location>
</feature>
<organism evidence="4 5">
    <name type="scientific">Rothia mucilaginosa</name>
    <dbReference type="NCBI Taxonomy" id="43675"/>
    <lineage>
        <taxon>Bacteria</taxon>
        <taxon>Bacillati</taxon>
        <taxon>Actinomycetota</taxon>
        <taxon>Actinomycetes</taxon>
        <taxon>Micrococcales</taxon>
        <taxon>Micrococcaceae</taxon>
        <taxon>Rothia</taxon>
    </lineage>
</organism>
<keyword evidence="2" id="KW-0067">ATP-binding</keyword>
<dbReference type="InterPro" id="IPR027417">
    <property type="entry name" value="P-loop_NTPase"/>
</dbReference>
<dbReference type="Proteomes" id="UP000713964">
    <property type="component" value="Unassembled WGS sequence"/>
</dbReference>
<dbReference type="SUPFAM" id="SSF53098">
    <property type="entry name" value="Ribonuclease H-like"/>
    <property type="match status" value="1"/>
</dbReference>
<dbReference type="InterPro" id="IPR023211">
    <property type="entry name" value="DNA_pol_palm_dom_sf"/>
</dbReference>
<reference evidence="4" key="1">
    <citation type="submission" date="2020-04" db="EMBL/GenBank/DDBJ databases">
        <title>Deep metagenomics examines the oral microbiome during advanced dental caries in children, revealing novel taxa and co-occurrences with host molecules.</title>
        <authorList>
            <person name="Baker J.L."/>
            <person name="Morton J.T."/>
            <person name="Dinis M."/>
            <person name="Alvarez R."/>
            <person name="Tran N.C."/>
            <person name="Knight R."/>
            <person name="Edlund A."/>
        </authorList>
    </citation>
    <scope>NUCLEOTIDE SEQUENCE</scope>
    <source>
        <strain evidence="4">JCVI_29_bin.11</strain>
    </source>
</reference>
<accession>A0A930KZA7</accession>
<dbReference type="Gene3D" id="3.90.1600.10">
    <property type="entry name" value="Palm domain of DNA polymerase"/>
    <property type="match status" value="1"/>
</dbReference>
<gene>
    <name evidence="4" type="ORF">HXO58_08040</name>
</gene>
<name>A0A930KZA7_9MICC</name>